<keyword evidence="5 11" id="KW-0863">Zinc-finger</keyword>
<keyword evidence="3 11" id="KW-0479">Metal-binding</keyword>
<keyword evidence="7 11" id="KW-0346">Stress response</keyword>
<dbReference type="Proteomes" id="UP000253077">
    <property type="component" value="Unassembled WGS sequence"/>
</dbReference>
<dbReference type="EMBL" id="CP041200">
    <property type="protein sequence ID" value="QDI65001.1"/>
    <property type="molecule type" value="Genomic_DNA"/>
</dbReference>
<feature type="binding site" evidence="11">
    <location>
        <position position="168"/>
    </location>
    <ligand>
        <name>Zn(2+)</name>
        <dbReference type="ChEBI" id="CHEBI:29105"/>
        <label>2</label>
    </ligand>
</feature>
<dbReference type="InterPro" id="IPR008971">
    <property type="entry name" value="HSP40/DnaJ_pept-bd"/>
</dbReference>
<evidence type="ECO:0000256" key="11">
    <source>
        <dbReference type="HAMAP-Rule" id="MF_01152"/>
    </source>
</evidence>
<dbReference type="HAMAP" id="MF_01152">
    <property type="entry name" value="DnaJ"/>
    <property type="match status" value="1"/>
</dbReference>
<dbReference type="SUPFAM" id="SSF49493">
    <property type="entry name" value="HSP40/DnaJ peptide-binding domain"/>
    <property type="match status" value="2"/>
</dbReference>
<evidence type="ECO:0000256" key="12">
    <source>
        <dbReference type="PROSITE-ProRule" id="PRU00546"/>
    </source>
</evidence>
<reference evidence="17 18" key="1">
    <citation type="submission" date="2018-07" db="EMBL/GenBank/DDBJ databases">
        <title>Ureaplasma urealyticum 1000 the multidrug-resistant clinical isolate obtained from scrapings of the urogenital tract of a woman with inflammatory diseases of the reproductive organs.</title>
        <authorList>
            <person name="Kolesnikova E.A."/>
            <person name="Alekseeva A.E."/>
            <person name="Brusnigina N.F."/>
            <person name="Makhova M.A."/>
        </authorList>
    </citation>
    <scope>NUCLEOTIDE SEQUENCE [LARGE SCALE GENOMIC DNA]</scope>
    <source>
        <strain evidence="17 18">1000</strain>
    </source>
</reference>
<dbReference type="GO" id="GO:0005737">
    <property type="term" value="C:cytoplasm"/>
    <property type="evidence" value="ECO:0007669"/>
    <property type="project" value="UniProtKB-SubCell"/>
</dbReference>
<evidence type="ECO:0000256" key="9">
    <source>
        <dbReference type="ARBA" id="ARBA00061004"/>
    </source>
</evidence>
<keyword evidence="8 11" id="KW-0143">Chaperone</keyword>
<keyword evidence="4 11" id="KW-0677">Repeat</keyword>
<dbReference type="GO" id="GO:0042026">
    <property type="term" value="P:protein refolding"/>
    <property type="evidence" value="ECO:0007669"/>
    <property type="project" value="TreeGrafter"/>
</dbReference>
<feature type="binding site" evidence="11">
    <location>
        <position position="194"/>
    </location>
    <ligand>
        <name>Zn(2+)</name>
        <dbReference type="ChEBI" id="CHEBI:29105"/>
        <label>2</label>
    </ligand>
</feature>
<dbReference type="CDD" id="cd10747">
    <property type="entry name" value="DnaJ_C"/>
    <property type="match status" value="1"/>
</dbReference>
<feature type="binding site" evidence="11">
    <location>
        <position position="191"/>
    </location>
    <ligand>
        <name>Zn(2+)</name>
        <dbReference type="ChEBI" id="CHEBI:29105"/>
        <label>2</label>
    </ligand>
</feature>
<dbReference type="NCBIfam" id="TIGR02349">
    <property type="entry name" value="DnaJ_bact"/>
    <property type="match status" value="1"/>
</dbReference>
<dbReference type="SMART" id="SM00271">
    <property type="entry name" value="DnaJ"/>
    <property type="match status" value="1"/>
</dbReference>
<dbReference type="Pfam" id="PF01556">
    <property type="entry name" value="DnaJ_C"/>
    <property type="match status" value="1"/>
</dbReference>
<evidence type="ECO:0000256" key="7">
    <source>
        <dbReference type="ARBA" id="ARBA00023016"/>
    </source>
</evidence>
<feature type="binding site" evidence="11">
    <location>
        <position position="151"/>
    </location>
    <ligand>
        <name>Zn(2+)</name>
        <dbReference type="ChEBI" id="CHEBI:29105"/>
        <label>1</label>
    </ligand>
</feature>
<dbReference type="GO" id="GO:0006260">
    <property type="term" value="P:DNA replication"/>
    <property type="evidence" value="ECO:0007669"/>
    <property type="project" value="UniProtKB-KW"/>
</dbReference>
<accession>A0AAP9AC30</accession>
<evidence type="ECO:0000256" key="3">
    <source>
        <dbReference type="ARBA" id="ARBA00022723"/>
    </source>
</evidence>
<dbReference type="PROSITE" id="PS50076">
    <property type="entry name" value="DNAJ_2"/>
    <property type="match status" value="1"/>
</dbReference>
<evidence type="ECO:0000256" key="6">
    <source>
        <dbReference type="ARBA" id="ARBA00022833"/>
    </source>
</evidence>
<evidence type="ECO:0000256" key="1">
    <source>
        <dbReference type="ARBA" id="ARBA00022490"/>
    </source>
</evidence>
<dbReference type="InterPro" id="IPR002939">
    <property type="entry name" value="DnaJ_C"/>
</dbReference>
<comment type="function">
    <text evidence="11">Participates actively in the response to hyperosmotic and heat shock by preventing the aggregation of stress-denatured proteins and by disaggregating proteins, also in an autonomous, DnaK-independent fashion. Unfolded proteins bind initially to DnaJ; upon interaction with the DnaJ-bound protein, DnaK hydrolyzes its bound ATP, resulting in the formation of a stable complex. GrpE releases ADP from DnaK; ATP binding to DnaK triggers the release of the substrate protein, thus completing the reaction cycle. Several rounds of ATP-dependent interactions between DnaJ, DnaK and GrpE are required for fully efficient folding. Also involved, together with DnaK and GrpE, in the DNA replication of plasmids through activation of initiation proteins.</text>
</comment>
<evidence type="ECO:0000313" key="18">
    <source>
        <dbReference type="Proteomes" id="UP000253077"/>
    </source>
</evidence>
<dbReference type="GO" id="GO:0031072">
    <property type="term" value="F:heat shock protein binding"/>
    <property type="evidence" value="ECO:0007669"/>
    <property type="project" value="InterPro"/>
</dbReference>
<proteinExistence type="inferred from homology"/>
<dbReference type="InterPro" id="IPR018253">
    <property type="entry name" value="DnaJ_domain_CS"/>
</dbReference>
<comment type="subunit">
    <text evidence="11">Homodimer.</text>
</comment>
<evidence type="ECO:0000313" key="20">
    <source>
        <dbReference type="Proteomes" id="UP001201240"/>
    </source>
</evidence>
<keyword evidence="1 11" id="KW-0963">Cytoplasm</keyword>
<organism evidence="16 19">
    <name type="scientific">Ureaplasma urealyticum</name>
    <name type="common">Ureaplasma urealyticum biotype 2</name>
    <dbReference type="NCBI Taxonomy" id="2130"/>
    <lineage>
        <taxon>Bacteria</taxon>
        <taxon>Bacillati</taxon>
        <taxon>Mycoplasmatota</taxon>
        <taxon>Mycoplasmoidales</taxon>
        <taxon>Mycoplasmoidaceae</taxon>
        <taxon>Ureaplasma</taxon>
    </lineage>
</organism>
<keyword evidence="15" id="KW-0560">Oxidoreductase</keyword>
<dbReference type="Gene3D" id="2.10.230.10">
    <property type="entry name" value="Heat shock protein DnaJ, cysteine-rich domain"/>
    <property type="match status" value="1"/>
</dbReference>
<evidence type="ECO:0000313" key="17">
    <source>
        <dbReference type="EMBL" id="RCJ01068.1"/>
    </source>
</evidence>
<comment type="similarity">
    <text evidence="9 11">Belongs to the DnaJ family.</text>
</comment>
<dbReference type="SMR" id="A0AAP9AC30"/>
<evidence type="ECO:0000256" key="4">
    <source>
        <dbReference type="ARBA" id="ARBA00022737"/>
    </source>
</evidence>
<comment type="subcellular location">
    <subcellularLocation>
        <location evidence="11">Cytoplasm</location>
    </subcellularLocation>
</comment>
<dbReference type="SUPFAM" id="SSF57938">
    <property type="entry name" value="DnaJ/Hsp40 cysteine-rich domain"/>
    <property type="match status" value="1"/>
</dbReference>
<name>A0AAP9AC30_UREUR</name>
<evidence type="ECO:0000259" key="13">
    <source>
        <dbReference type="PROSITE" id="PS50076"/>
    </source>
</evidence>
<feature type="domain" description="CR-type" evidence="14">
    <location>
        <begin position="135"/>
        <end position="217"/>
    </location>
</feature>
<dbReference type="GO" id="GO:0051082">
    <property type="term" value="F:unfolded protein binding"/>
    <property type="evidence" value="ECO:0007669"/>
    <property type="project" value="UniProtKB-UniRule"/>
</dbReference>
<dbReference type="GO" id="GO:0009408">
    <property type="term" value="P:response to heat"/>
    <property type="evidence" value="ECO:0007669"/>
    <property type="project" value="InterPro"/>
</dbReference>
<feature type="binding site" evidence="11">
    <location>
        <position position="205"/>
    </location>
    <ligand>
        <name>Zn(2+)</name>
        <dbReference type="ChEBI" id="CHEBI:29105"/>
        <label>1</label>
    </ligand>
</feature>
<sequence>MAKRDYYEVLGVSKSASPEEIKTAFRKLAKEHHPDRNKSADDTVFKEINEAYEVLSDPKKRAQYDQFGHDGPQGFAGAGGFSGFSDGFGGVDFDINDIFGSFFKNGASSRSSSSQYETYDIHLRLHLEFIEAIKGVSKNISYDRKITCNKCQGTGAKDPKDVKTCTKCHGRGTTIENVHSLFGTIQQEVECHECEGTGKVANSKCEQCYGKKVINERVNLTVEIPAGTQDNEKLVVSKKGNIINNQEFDLYLHISVKPSKYFAFDGLDIYSETYVDPIKAIVGGVIEVVTTSGIKTIEIPPNTPEGKKFRISGAGIVNKKPNIFSKKNGDFYTTIRYAKPLELTKEEIAYLKNISARTNQSVEYYKNKLLKEVNK</sequence>
<reference evidence="15 20" key="3">
    <citation type="submission" date="2021-10" db="EMBL/GenBank/DDBJ databases">
        <title>Sequencing the mobilome of antimicrobial resistant bacterial isolates spanning a range of GC content: The potential of a sustainable low cost, low infrastructure approach for surveillance with Oxford Nanopore sequencing.</title>
        <authorList>
            <person name="Sands K."/>
        </authorList>
    </citation>
    <scope>NUCLEOTIDE SEQUENCE [LARGE SCALE GENOMIC DNA]</scope>
    <source>
        <strain evidence="15 20">MIN-202</strain>
    </source>
</reference>
<evidence type="ECO:0000259" key="14">
    <source>
        <dbReference type="PROSITE" id="PS51188"/>
    </source>
</evidence>
<keyword evidence="6 11" id="KW-0862">Zinc</keyword>
<dbReference type="PROSITE" id="PS00636">
    <property type="entry name" value="DNAJ_1"/>
    <property type="match status" value="1"/>
</dbReference>
<dbReference type="PANTHER" id="PTHR43096">
    <property type="entry name" value="DNAJ HOMOLOG 1, MITOCHONDRIAL-RELATED"/>
    <property type="match status" value="1"/>
</dbReference>
<dbReference type="EMBL" id="JAJBIS010000001">
    <property type="protein sequence ID" value="MCF1349086.1"/>
    <property type="molecule type" value="Genomic_DNA"/>
</dbReference>
<feature type="domain" description="J" evidence="13">
    <location>
        <begin position="5"/>
        <end position="68"/>
    </location>
</feature>
<dbReference type="InterPro" id="IPR001305">
    <property type="entry name" value="HSP_DnaJ_Cys-rich_dom"/>
</dbReference>
<feature type="binding site" evidence="11">
    <location>
        <position position="165"/>
    </location>
    <ligand>
        <name>Zn(2+)</name>
        <dbReference type="ChEBI" id="CHEBI:29105"/>
        <label>2</label>
    </ligand>
</feature>
<gene>
    <name evidence="11 16" type="primary">dnaJ</name>
    <name evidence="17" type="ORF">DSQ42_02225</name>
    <name evidence="16" type="ORF">FJM05_02230</name>
    <name evidence="15" type="ORF">LH652_02115</name>
</gene>
<comment type="cofactor">
    <cofactor evidence="11">
        <name>Zn(2+)</name>
        <dbReference type="ChEBI" id="CHEBI:29105"/>
    </cofactor>
    <text evidence="11">Binds 2 Zn(2+) ions per monomer.</text>
</comment>
<dbReference type="Pfam" id="PF00684">
    <property type="entry name" value="DnaJ_CXXCXGXG"/>
    <property type="match status" value="1"/>
</dbReference>
<dbReference type="Pfam" id="PF00226">
    <property type="entry name" value="DnaJ"/>
    <property type="match status" value="1"/>
</dbReference>
<dbReference type="CDD" id="cd10719">
    <property type="entry name" value="DnaJ_zf"/>
    <property type="match status" value="1"/>
</dbReference>
<keyword evidence="2 11" id="KW-0235">DNA replication</keyword>
<evidence type="ECO:0000256" key="10">
    <source>
        <dbReference type="ARBA" id="ARBA00067609"/>
    </source>
</evidence>
<dbReference type="CDD" id="cd06257">
    <property type="entry name" value="DnaJ"/>
    <property type="match status" value="1"/>
</dbReference>
<dbReference type="PRINTS" id="PR00625">
    <property type="entry name" value="JDOMAIN"/>
</dbReference>
<dbReference type="PROSITE" id="PS51188">
    <property type="entry name" value="ZF_CR"/>
    <property type="match status" value="1"/>
</dbReference>
<dbReference type="InterPro" id="IPR012724">
    <property type="entry name" value="DnaJ"/>
</dbReference>
<evidence type="ECO:0000313" key="16">
    <source>
        <dbReference type="EMBL" id="QDI65001.1"/>
    </source>
</evidence>
<reference evidence="16 19" key="2">
    <citation type="submission" date="2019-07" db="EMBL/GenBank/DDBJ databases">
        <title>Comparative genomics of three clinical Ureaplasma species: analysis of their core genomes and virulence factors.</title>
        <authorList>
            <person name="Yang T."/>
            <person name="Zhang Y."/>
            <person name="Li X."/>
            <person name="Kong Y."/>
            <person name="Yu H."/>
            <person name="Ruan Z."/>
            <person name="Xie X."/>
            <person name="Zhang J."/>
        </authorList>
    </citation>
    <scope>NUCLEOTIDE SEQUENCE [LARGE SCALE GENOMIC DNA]</scope>
    <source>
        <strain evidence="16 19">132</strain>
    </source>
</reference>
<dbReference type="Proteomes" id="UP000318231">
    <property type="component" value="Chromosome"/>
</dbReference>
<dbReference type="GeneID" id="93848923"/>
<dbReference type="SUPFAM" id="SSF46565">
    <property type="entry name" value="Chaperone J-domain"/>
    <property type="match status" value="1"/>
</dbReference>
<comment type="domain">
    <text evidence="11">The J domain is necessary and sufficient to stimulate DnaK ATPase activity. Zinc center 1 plays an important role in the autonomous, DnaK-independent chaperone activity of DnaJ. Zinc center 2 is essential for interaction with DnaK and for DnaJ activity.</text>
</comment>
<dbReference type="GO" id="GO:0016491">
    <property type="term" value="F:oxidoreductase activity"/>
    <property type="evidence" value="ECO:0007669"/>
    <property type="project" value="UniProtKB-KW"/>
</dbReference>
<dbReference type="AlphaFoldDB" id="A0AAP9AC30"/>
<dbReference type="EMBL" id="QOKT01000007">
    <property type="protein sequence ID" value="RCJ01068.1"/>
    <property type="molecule type" value="Genomic_DNA"/>
</dbReference>
<dbReference type="Gene3D" id="2.60.260.20">
    <property type="entry name" value="Urease metallochaperone UreE, N-terminal domain"/>
    <property type="match status" value="2"/>
</dbReference>
<evidence type="ECO:0000313" key="15">
    <source>
        <dbReference type="EMBL" id="MCF1349086.1"/>
    </source>
</evidence>
<dbReference type="PANTHER" id="PTHR43096:SF48">
    <property type="entry name" value="CHAPERONE PROTEIN DNAJ"/>
    <property type="match status" value="1"/>
</dbReference>
<evidence type="ECO:0000256" key="8">
    <source>
        <dbReference type="ARBA" id="ARBA00023186"/>
    </source>
</evidence>
<dbReference type="FunFam" id="2.10.230.10:FF:000002">
    <property type="entry name" value="Molecular chaperone DnaJ"/>
    <property type="match status" value="1"/>
</dbReference>
<dbReference type="InterPro" id="IPR001623">
    <property type="entry name" value="DnaJ_domain"/>
</dbReference>
<dbReference type="RefSeq" id="WP_004025862.1">
    <property type="nucleotide sequence ID" value="NZ_CAMXZD010000005.1"/>
</dbReference>
<dbReference type="GO" id="GO:0008270">
    <property type="term" value="F:zinc ion binding"/>
    <property type="evidence" value="ECO:0007669"/>
    <property type="project" value="UniProtKB-UniRule"/>
</dbReference>
<feature type="zinc finger region" description="CR-type" evidence="12">
    <location>
        <begin position="135"/>
        <end position="217"/>
    </location>
</feature>
<evidence type="ECO:0000313" key="19">
    <source>
        <dbReference type="Proteomes" id="UP000318231"/>
    </source>
</evidence>
<comment type="caution">
    <text evidence="11">Lacks conserved residue(s) required for the propagation of feature annotation.</text>
</comment>
<protein>
    <recommendedName>
        <fullName evidence="10 11">Chaperone protein DnaJ</fullName>
    </recommendedName>
</protein>
<dbReference type="Proteomes" id="UP001201240">
    <property type="component" value="Unassembled WGS sequence"/>
</dbReference>
<feature type="binding site" evidence="11">
    <location>
        <position position="208"/>
    </location>
    <ligand>
        <name>Zn(2+)</name>
        <dbReference type="ChEBI" id="CHEBI:29105"/>
        <label>1</label>
    </ligand>
</feature>
<dbReference type="Gene3D" id="1.10.287.110">
    <property type="entry name" value="DnaJ domain"/>
    <property type="match status" value="1"/>
</dbReference>
<evidence type="ECO:0000256" key="5">
    <source>
        <dbReference type="ARBA" id="ARBA00022771"/>
    </source>
</evidence>
<feature type="binding site" evidence="11">
    <location>
        <position position="148"/>
    </location>
    <ligand>
        <name>Zn(2+)</name>
        <dbReference type="ChEBI" id="CHEBI:29105"/>
        <label>1</label>
    </ligand>
</feature>
<evidence type="ECO:0000256" key="2">
    <source>
        <dbReference type="ARBA" id="ARBA00022705"/>
    </source>
</evidence>
<dbReference type="InterPro" id="IPR036410">
    <property type="entry name" value="HSP_DnaJ_Cys-rich_dom_sf"/>
</dbReference>
<dbReference type="GO" id="GO:0005524">
    <property type="term" value="F:ATP binding"/>
    <property type="evidence" value="ECO:0007669"/>
    <property type="project" value="InterPro"/>
</dbReference>
<dbReference type="InterPro" id="IPR036869">
    <property type="entry name" value="J_dom_sf"/>
</dbReference>